<comment type="caution">
    <text evidence="2">The sequence shown here is derived from an EMBL/GenBank/DDBJ whole genome shotgun (WGS) entry which is preliminary data.</text>
</comment>
<evidence type="ECO:0000256" key="1">
    <source>
        <dbReference type="SAM" id="SignalP"/>
    </source>
</evidence>
<sequence length="115" mass="12487">MAAPAAVPMTVVVPALLQALPLKADQCENPTVYKCLHQLVHSSVPELKPHVGNALSVYGQILSEPRSVQDEVLANDVLPGLRLLFQNPTYNEQASLALQSFAPEARTVIARHLQQ</sequence>
<gene>
    <name evidence="2" type="ORF">NSK_004928</name>
</gene>
<keyword evidence="3" id="KW-1185">Reference proteome</keyword>
<evidence type="ECO:0000313" key="2">
    <source>
        <dbReference type="EMBL" id="TFJ83829.1"/>
    </source>
</evidence>
<reference evidence="2 3" key="1">
    <citation type="submission" date="2019-01" db="EMBL/GenBank/DDBJ databases">
        <title>Nuclear Genome Assembly of the Microalgal Biofuel strain Nannochloropsis salina CCMP1776.</title>
        <authorList>
            <person name="Hovde B."/>
        </authorList>
    </citation>
    <scope>NUCLEOTIDE SEQUENCE [LARGE SCALE GENOMIC DNA]</scope>
    <source>
        <strain evidence="2 3">CCMP1776</strain>
    </source>
</reference>
<dbReference type="AlphaFoldDB" id="A0A4D9D5G9"/>
<organism evidence="2 3">
    <name type="scientific">Nannochloropsis salina CCMP1776</name>
    <dbReference type="NCBI Taxonomy" id="1027361"/>
    <lineage>
        <taxon>Eukaryota</taxon>
        <taxon>Sar</taxon>
        <taxon>Stramenopiles</taxon>
        <taxon>Ochrophyta</taxon>
        <taxon>Eustigmatophyceae</taxon>
        <taxon>Eustigmatales</taxon>
        <taxon>Monodopsidaceae</taxon>
        <taxon>Microchloropsis</taxon>
        <taxon>Microchloropsis salina</taxon>
    </lineage>
</organism>
<proteinExistence type="predicted"/>
<dbReference type="OrthoDB" id="7862313at2759"/>
<protein>
    <submittedName>
        <fullName evidence="2">Uncharacterized protein</fullName>
    </submittedName>
</protein>
<dbReference type="Proteomes" id="UP000355283">
    <property type="component" value="Unassembled WGS sequence"/>
</dbReference>
<accession>A0A4D9D5G9</accession>
<evidence type="ECO:0000313" key="3">
    <source>
        <dbReference type="Proteomes" id="UP000355283"/>
    </source>
</evidence>
<dbReference type="Gene3D" id="1.25.10.10">
    <property type="entry name" value="Leucine-rich Repeat Variant"/>
    <property type="match status" value="1"/>
</dbReference>
<feature type="signal peptide" evidence="1">
    <location>
        <begin position="1"/>
        <end position="19"/>
    </location>
</feature>
<dbReference type="InterPro" id="IPR011989">
    <property type="entry name" value="ARM-like"/>
</dbReference>
<dbReference type="EMBL" id="SDOX01000021">
    <property type="protein sequence ID" value="TFJ83829.1"/>
    <property type="molecule type" value="Genomic_DNA"/>
</dbReference>
<keyword evidence="1" id="KW-0732">Signal</keyword>
<feature type="chain" id="PRO_5020030260" evidence="1">
    <location>
        <begin position="20"/>
        <end position="115"/>
    </location>
</feature>
<name>A0A4D9D5G9_9STRA</name>